<dbReference type="PROSITE" id="PS51232">
    <property type="entry name" value="GBD_FH3"/>
    <property type="match status" value="1"/>
</dbReference>
<feature type="compositionally biased region" description="Polar residues" evidence="4">
    <location>
        <begin position="844"/>
        <end position="863"/>
    </location>
</feature>
<dbReference type="FunFam" id="1.20.58.2220:FF:000006">
    <property type="entry name" value="Cytokinesis protein sepA"/>
    <property type="match status" value="1"/>
</dbReference>
<organism evidence="7 8">
    <name type="scientific">Lachancea nothofagi CBS 11611</name>
    <dbReference type="NCBI Taxonomy" id="1266666"/>
    <lineage>
        <taxon>Eukaryota</taxon>
        <taxon>Fungi</taxon>
        <taxon>Dikarya</taxon>
        <taxon>Ascomycota</taxon>
        <taxon>Saccharomycotina</taxon>
        <taxon>Saccharomycetes</taxon>
        <taxon>Saccharomycetales</taxon>
        <taxon>Saccharomycetaceae</taxon>
        <taxon>Lachancea</taxon>
    </lineage>
</organism>
<dbReference type="Gene3D" id="6.10.30.50">
    <property type="match status" value="1"/>
</dbReference>
<evidence type="ECO:0000313" key="8">
    <source>
        <dbReference type="Proteomes" id="UP000189911"/>
    </source>
</evidence>
<dbReference type="SMART" id="SM00498">
    <property type="entry name" value="FH2"/>
    <property type="match status" value="1"/>
</dbReference>
<dbReference type="GO" id="GO:0045010">
    <property type="term" value="P:actin nucleation"/>
    <property type="evidence" value="ECO:0007669"/>
    <property type="project" value="UniProtKB-ARBA"/>
</dbReference>
<dbReference type="InterPro" id="IPR014768">
    <property type="entry name" value="GBD/FH3_dom"/>
</dbReference>
<dbReference type="GO" id="GO:0071474">
    <property type="term" value="P:cellular hyperosmotic response"/>
    <property type="evidence" value="ECO:0007669"/>
    <property type="project" value="UniProtKB-ARBA"/>
</dbReference>
<feature type="coiled-coil region" evidence="3">
    <location>
        <begin position="502"/>
        <end position="575"/>
    </location>
</feature>
<proteinExistence type="inferred from homology"/>
<dbReference type="Pfam" id="PF06371">
    <property type="entry name" value="Drf_GBD"/>
    <property type="match status" value="1"/>
</dbReference>
<dbReference type="GO" id="GO:0005522">
    <property type="term" value="F:profilin binding"/>
    <property type="evidence" value="ECO:0007669"/>
    <property type="project" value="UniProtKB-ARBA"/>
</dbReference>
<dbReference type="SUPFAM" id="SSF48371">
    <property type="entry name" value="ARM repeat"/>
    <property type="match status" value="1"/>
</dbReference>
<dbReference type="InterPro" id="IPR016024">
    <property type="entry name" value="ARM-type_fold"/>
</dbReference>
<dbReference type="GO" id="GO:0003779">
    <property type="term" value="F:actin binding"/>
    <property type="evidence" value="ECO:0007669"/>
    <property type="project" value="InterPro"/>
</dbReference>
<feature type="compositionally biased region" description="Polar residues" evidence="4">
    <location>
        <begin position="879"/>
        <end position="897"/>
    </location>
</feature>
<dbReference type="GO" id="GO:0070649">
    <property type="term" value="P:formin-nucleated actin cable assembly"/>
    <property type="evidence" value="ECO:0007669"/>
    <property type="project" value="UniProtKB-ARBA"/>
</dbReference>
<dbReference type="GO" id="GO:0031267">
    <property type="term" value="F:small GTPase binding"/>
    <property type="evidence" value="ECO:0007669"/>
    <property type="project" value="InterPro"/>
</dbReference>
<feature type="compositionally biased region" description="Pro residues" evidence="4">
    <location>
        <begin position="764"/>
        <end position="780"/>
    </location>
</feature>
<dbReference type="InterPro" id="IPR010473">
    <property type="entry name" value="GTPase-bd"/>
</dbReference>
<dbReference type="PANTHER" id="PTHR47102">
    <property type="entry name" value="PROTEIN BNI1"/>
    <property type="match status" value="1"/>
</dbReference>
<evidence type="ECO:0000256" key="2">
    <source>
        <dbReference type="ARBA" id="ARBA00037935"/>
    </source>
</evidence>
<reference evidence="8" key="1">
    <citation type="submission" date="2016-03" db="EMBL/GenBank/DDBJ databases">
        <authorList>
            <person name="Devillers Hugo."/>
        </authorList>
    </citation>
    <scope>NUCLEOTIDE SEQUENCE [LARGE SCALE GENOMIC DNA]</scope>
</reference>
<evidence type="ECO:0000259" key="6">
    <source>
        <dbReference type="PROSITE" id="PS51444"/>
    </source>
</evidence>
<keyword evidence="1 3" id="KW-0175">Coiled coil</keyword>
<dbReference type="GO" id="GO:0032153">
    <property type="term" value="C:cell division site"/>
    <property type="evidence" value="ECO:0007669"/>
    <property type="project" value="TreeGrafter"/>
</dbReference>
<dbReference type="InterPro" id="IPR042201">
    <property type="entry name" value="FH2_Formin_sf"/>
</dbReference>
<evidence type="ECO:0000256" key="4">
    <source>
        <dbReference type="SAM" id="MobiDB-lite"/>
    </source>
</evidence>
<dbReference type="GO" id="GO:0051016">
    <property type="term" value="P:barbed-end actin filament capping"/>
    <property type="evidence" value="ECO:0007669"/>
    <property type="project" value="UniProtKB-ARBA"/>
</dbReference>
<dbReference type="InterPro" id="IPR051661">
    <property type="entry name" value="Actin_filament_regulator"/>
</dbReference>
<dbReference type="SUPFAM" id="SSF101447">
    <property type="entry name" value="Formin homology 2 domain (FH2 domain)"/>
    <property type="match status" value="1"/>
</dbReference>
<evidence type="ECO:0000256" key="1">
    <source>
        <dbReference type="ARBA" id="ARBA00023054"/>
    </source>
</evidence>
<feature type="region of interest" description="Disordered" evidence="4">
    <location>
        <begin position="742"/>
        <end position="780"/>
    </location>
</feature>
<feature type="compositionally biased region" description="Basic and acidic residues" evidence="4">
    <location>
        <begin position="1"/>
        <end position="17"/>
    </location>
</feature>
<feature type="compositionally biased region" description="Pro residues" evidence="4">
    <location>
        <begin position="865"/>
        <end position="876"/>
    </location>
</feature>
<dbReference type="Gene3D" id="1.25.10.10">
    <property type="entry name" value="Leucine-rich Repeat Variant"/>
    <property type="match status" value="1"/>
</dbReference>
<dbReference type="GO" id="GO:1903475">
    <property type="term" value="P:mitotic actomyosin contractile ring assembly"/>
    <property type="evidence" value="ECO:0007669"/>
    <property type="project" value="UniProtKB-ARBA"/>
</dbReference>
<feature type="region of interest" description="Disordered" evidence="4">
    <location>
        <begin position="824"/>
        <end position="897"/>
    </location>
</feature>
<feature type="domain" description="GBD/FH3" evidence="5">
    <location>
        <begin position="103"/>
        <end position="477"/>
    </location>
</feature>
<dbReference type="PANTHER" id="PTHR47102:SF1">
    <property type="entry name" value="BNI1-RELATED PROTEIN 1"/>
    <property type="match status" value="1"/>
</dbReference>
<dbReference type="InterPro" id="IPR015425">
    <property type="entry name" value="FH2_Formin"/>
</dbReference>
<dbReference type="GO" id="GO:0005935">
    <property type="term" value="C:cellular bud neck"/>
    <property type="evidence" value="ECO:0007669"/>
    <property type="project" value="UniProtKB-ARBA"/>
</dbReference>
<dbReference type="EMBL" id="LT598447">
    <property type="protein sequence ID" value="SCV06229.1"/>
    <property type="molecule type" value="Genomic_DNA"/>
</dbReference>
<keyword evidence="8" id="KW-1185">Reference proteome</keyword>
<feature type="region of interest" description="Disordered" evidence="4">
    <location>
        <begin position="1302"/>
        <end position="1323"/>
    </location>
</feature>
<comment type="similarity">
    <text evidence="2">Belongs to the formin homology family. BNI1 subfamily.</text>
</comment>
<feature type="region of interest" description="Disordered" evidence="4">
    <location>
        <begin position="1"/>
        <end position="24"/>
    </location>
</feature>
<dbReference type="Pfam" id="PF02181">
    <property type="entry name" value="FH2"/>
    <property type="match status" value="1"/>
</dbReference>
<dbReference type="InterPro" id="IPR011989">
    <property type="entry name" value="ARM-like"/>
</dbReference>
<evidence type="ECO:0000256" key="3">
    <source>
        <dbReference type="SAM" id="Coils"/>
    </source>
</evidence>
<evidence type="ECO:0000259" key="5">
    <source>
        <dbReference type="PROSITE" id="PS51232"/>
    </source>
</evidence>
<feature type="domain" description="FH2" evidence="6">
    <location>
        <begin position="890"/>
        <end position="1304"/>
    </location>
</feature>
<dbReference type="SMART" id="SM01140">
    <property type="entry name" value="Drf_GBD"/>
    <property type="match status" value="1"/>
</dbReference>
<protein>
    <submittedName>
        <fullName evidence="7">LANO_0H24938g1_1</fullName>
    </submittedName>
</protein>
<dbReference type="GO" id="GO:0005737">
    <property type="term" value="C:cytoplasm"/>
    <property type="evidence" value="ECO:0007669"/>
    <property type="project" value="UniProtKB-ARBA"/>
</dbReference>
<feature type="compositionally biased region" description="Low complexity" evidence="4">
    <location>
        <begin position="614"/>
        <end position="629"/>
    </location>
</feature>
<dbReference type="Proteomes" id="UP000189911">
    <property type="component" value="Chromosome H"/>
</dbReference>
<evidence type="ECO:0000313" key="7">
    <source>
        <dbReference type="EMBL" id="SCV06229.1"/>
    </source>
</evidence>
<feature type="region of interest" description="Disordered" evidence="4">
    <location>
        <begin position="603"/>
        <end position="629"/>
    </location>
</feature>
<dbReference type="Gene3D" id="1.20.58.2220">
    <property type="entry name" value="Formin, FH2 domain"/>
    <property type="match status" value="1"/>
</dbReference>
<accession>A0A1G4KP20</accession>
<sequence>MDKERSDLWRKPHHYDNRSFSVDDAINRGGLATDEKSEPINDPVALGLQLAGVGLVTKPKRPHTGPYVSKARNFSTNDIKRADTQKLKSVKEAFNAVEKFDSNVQPSDVAVENSFRELMESRAFFWGSARSGLENLSYKRKWQLVCKERLMRGGDLQGQKIKSAATRESDEALFDALKSRLSSNENIANNLYQVEKLLRRSDICQWFLQLGGSTQLAEASDLLQPDDTYVYLRCFKTLMNHENGRLAIVANPKIIEYLCSTLIEENRHLRVNLLSTELLLLLTYVENRGGRDTVVQHLDSRYSQWFDTIESILENNNKEEVRTRVLSTFKPQQLLMDYCLTSMFLINSILQVTSSVKEKLWFIKTLQESKVHRLFHLMAKLEYQDLDDEIEKYRSTEESVIEETSPELPQFVDISYGQHLNAVVQRTHHNPLEHPMHQIFEFLSQTLTTRTMSDSLKVLTLFRSILSYLKDYTYGEENINIESIISLSLNQLVDNLQSDEIAQRALDELANSQRTLEDLELEVELLRKDRSKTKGTVLLELQETKRQLADKEAIIESLQKDLDISNQQRKHYKKEFDRAVTHKTDALPLRATTISAFDHLKSRPNKEGARKLTRNSSLSKSSRFTSLSNFVNPREEERLVPKLASGKPFIGLPNHTPFNNSDDEGHTEGKRHISDLHLSSICDHSNATGARSNLPLENTASVVYGVERSTGKDTCRTGVLTDDLKIVDGIQSSKTAPEVVAQASGPVPSSISHLSSDDGKCYPPGVPSSSIPPPPPPPLPSNLQVFGQNVSPSHIIPPPPPPPPSFLISEAQTHLQSLPLRPEASIAGLGKPPPAPTLPDFLSGNDSSVKSWNLRNSQVQSGSGPLPPYPPPPPPFSFSIPTKTVSSLRPPNSSSEQVRMKQIHWEKIEDVADTIWNQETERQDVAQHLKKTGILEEISELFQIKQANNLKIKSGNVGDKGKVSILPRDLAQQFGINLHMFSSLSVDDFVIKVLHCDRDVVRNQSVLEFFAREDLGNIPQSLASKFAPYSTSPPSEEKPAADSSKLERADRIFLELCYNLKGYWSARSACLLTLAVYEKDYFDIMYKLQRIDDAVNTVRTSARLKDALIVIVEIGNYMNRKRASGIKLSSLQKLSFVKSSADRHMSFLHVVERFLRLKCKTTYAFIGDLSKVVDLGNLVVGQVEQDCQEYIKRITAVKQSLELGRLSNDKLFHPEDRLLVKMGSKIAAATRKANLLRNQCALTMRALENLMKLYGEDARNADSKNEFFHHFIQFVLQFKKAAKENQEKEDVERIYKQRKDFLRNKSTGPSSRSSDSASEDEADTVDVLIKRLRDVNKLEKPSLKRKTDDQLLTRTQHMLNSIQKI</sequence>
<dbReference type="OrthoDB" id="1104827at2759"/>
<name>A0A1G4KP20_9SACH</name>
<dbReference type="GO" id="GO:0043332">
    <property type="term" value="C:mating projection tip"/>
    <property type="evidence" value="ECO:0007669"/>
    <property type="project" value="TreeGrafter"/>
</dbReference>
<gene>
    <name evidence="7" type="ORF">LANO_0H24938G</name>
</gene>
<dbReference type="PROSITE" id="PS51444">
    <property type="entry name" value="FH2"/>
    <property type="match status" value="1"/>
</dbReference>